<comment type="caution">
    <text evidence="8">The sequence shown here is derived from an EMBL/GenBank/DDBJ whole genome shotgun (WGS) entry which is preliminary data.</text>
</comment>
<proteinExistence type="predicted"/>
<dbReference type="EMBL" id="JAMXLT020000018">
    <property type="protein sequence ID" value="MDW8549460.1"/>
    <property type="molecule type" value="Genomic_DNA"/>
</dbReference>
<evidence type="ECO:0000256" key="3">
    <source>
        <dbReference type="ARBA" id="ARBA00023172"/>
    </source>
</evidence>
<feature type="domain" description="Recombinase" evidence="7">
    <location>
        <begin position="158"/>
        <end position="269"/>
    </location>
</feature>
<dbReference type="PANTHER" id="PTHR30461">
    <property type="entry name" value="DNA-INVERTASE FROM LAMBDOID PROPHAGE"/>
    <property type="match status" value="1"/>
</dbReference>
<dbReference type="PROSITE" id="PS51736">
    <property type="entry name" value="RECOMBINASES_3"/>
    <property type="match status" value="1"/>
</dbReference>
<dbReference type="PROSITE" id="PS51737">
    <property type="entry name" value="RECOMBINASE_DNA_BIND"/>
    <property type="match status" value="1"/>
</dbReference>
<keyword evidence="9" id="KW-1185">Reference proteome</keyword>
<evidence type="ECO:0000256" key="1">
    <source>
        <dbReference type="ARBA" id="ARBA00022908"/>
    </source>
</evidence>
<dbReference type="PROSITE" id="PS00397">
    <property type="entry name" value="RECOMBINASES_1"/>
    <property type="match status" value="1"/>
</dbReference>
<feature type="domain" description="Resolvase/invertase-type recombinase catalytic" evidence="6">
    <location>
        <begin position="3"/>
        <end position="151"/>
    </location>
</feature>
<dbReference type="RefSeq" id="WP_086048187.1">
    <property type="nucleotide sequence ID" value="NZ_JAMXLT020000018.1"/>
</dbReference>
<dbReference type="InterPro" id="IPR038109">
    <property type="entry name" value="DNA_bind_recomb_sf"/>
</dbReference>
<dbReference type="Gene3D" id="3.40.50.1390">
    <property type="entry name" value="Resolvase, N-terminal catalytic domain"/>
    <property type="match status" value="1"/>
</dbReference>
<organism evidence="8 9">
    <name type="scientific">Epilithonimonas ginsengisoli</name>
    <dbReference type="NCBI Taxonomy" id="1245592"/>
    <lineage>
        <taxon>Bacteria</taxon>
        <taxon>Pseudomonadati</taxon>
        <taxon>Bacteroidota</taxon>
        <taxon>Flavobacteriia</taxon>
        <taxon>Flavobacteriales</taxon>
        <taxon>Weeksellaceae</taxon>
        <taxon>Chryseobacterium group</taxon>
        <taxon>Epilithonimonas</taxon>
    </lineage>
</organism>
<keyword evidence="1" id="KW-0229">DNA integration</keyword>
<dbReference type="Pfam" id="PF00239">
    <property type="entry name" value="Resolvase"/>
    <property type="match status" value="1"/>
</dbReference>
<sequence length="524" mass="60611">MLIADLYIRVSTDEQADKGYSQRDQHERLEKYCNQNQITIGQIIFEDHSAKNFNRPEWTKYINYLKKRGLKSNLVLFTKWDRFSRNAGDAYQMIKLLNKNNISPQAIEQPLDMSVPENKMMLAIYLAAPEVENDRRALNTFYGMRRAQKEGRLMGTASYGYVNKCTEDGRKYVGLKEPEASNMLWAFNEIAKGKYTTNQIRLKMNALEGANISSTSFYRAIKNPMYCGKIFIKAYKDEEACLVDATHESLISEALFDKVQRVLSEKTWEERPQGKVIANNHFPLRGFLKCPKCGGHITGSGSKGKKNIYYYYHCNSKCGYRHNSDLVNCTFERELKKFEFNVGFSNLIKEILLSNFKNIEQNLNAQKREISTKITNLTNRLESAREKYLEDKLDFEDYQIIKNESKKKIDVLEIDLQNQKLNRTNTDIKNKLHQTLQILPNLSQIYTKGDDDTKKTLMCSIFSEKLEFAENTFRTPQLNSALSSILLINNILQSKKKGKITDKSDFSLRVTAKGFEPPTLRAEI</sequence>
<evidence type="ECO:0000256" key="4">
    <source>
        <dbReference type="PROSITE-ProRule" id="PRU10137"/>
    </source>
</evidence>
<keyword evidence="2" id="KW-0238">DNA-binding</keyword>
<accession>A0ABU4JIE2</accession>
<keyword evidence="5" id="KW-0175">Coiled coil</keyword>
<evidence type="ECO:0000313" key="9">
    <source>
        <dbReference type="Proteomes" id="UP001204439"/>
    </source>
</evidence>
<dbReference type="PANTHER" id="PTHR30461:SF2">
    <property type="entry name" value="SERINE RECOMBINASE PINE-RELATED"/>
    <property type="match status" value="1"/>
</dbReference>
<evidence type="ECO:0000256" key="5">
    <source>
        <dbReference type="SAM" id="Coils"/>
    </source>
</evidence>
<feature type="coiled-coil region" evidence="5">
    <location>
        <begin position="349"/>
        <end position="422"/>
    </location>
</feature>
<dbReference type="CDD" id="cd00338">
    <property type="entry name" value="Ser_Recombinase"/>
    <property type="match status" value="1"/>
</dbReference>
<evidence type="ECO:0000313" key="8">
    <source>
        <dbReference type="EMBL" id="MDW8549460.1"/>
    </source>
</evidence>
<keyword evidence="3" id="KW-0233">DNA recombination</keyword>
<dbReference type="SUPFAM" id="SSF53041">
    <property type="entry name" value="Resolvase-like"/>
    <property type="match status" value="1"/>
</dbReference>
<protein>
    <submittedName>
        <fullName evidence="8">Recombinase family protein</fullName>
    </submittedName>
</protein>
<dbReference type="SMART" id="SM00857">
    <property type="entry name" value="Resolvase"/>
    <property type="match status" value="1"/>
</dbReference>
<dbReference type="InterPro" id="IPR036162">
    <property type="entry name" value="Resolvase-like_N_sf"/>
</dbReference>
<name>A0ABU4JIE2_9FLAO</name>
<gene>
    <name evidence="8" type="ORF">NG800_011095</name>
</gene>
<evidence type="ECO:0000259" key="6">
    <source>
        <dbReference type="PROSITE" id="PS51736"/>
    </source>
</evidence>
<reference evidence="8 9" key="1">
    <citation type="submission" date="2023-11" db="EMBL/GenBank/DDBJ databases">
        <title>First isolation, identification, and characterization of non-pathogenic Epilithonimonas ginsengisoli isolated from diseased farmed rainbow trout (Oncorhynchus mykiss) in Chile.</title>
        <authorList>
            <person name="Miranda C.D."/>
            <person name="Irgang R."/>
            <person name="Concha C."/>
            <person name="Rojas R."/>
            <person name="Avendano R."/>
        </authorList>
    </citation>
    <scope>NUCLEOTIDE SEQUENCE [LARGE SCALE GENOMIC DNA]</scope>
    <source>
        <strain evidence="8 9">FP99</strain>
    </source>
</reference>
<dbReference type="InterPro" id="IPR011109">
    <property type="entry name" value="DNA_bind_recombinase_dom"/>
</dbReference>
<evidence type="ECO:0000259" key="7">
    <source>
        <dbReference type="PROSITE" id="PS51737"/>
    </source>
</evidence>
<dbReference type="InterPro" id="IPR050639">
    <property type="entry name" value="SSR_resolvase"/>
</dbReference>
<dbReference type="Proteomes" id="UP001204439">
    <property type="component" value="Unassembled WGS sequence"/>
</dbReference>
<dbReference type="Pfam" id="PF07508">
    <property type="entry name" value="Recombinase"/>
    <property type="match status" value="1"/>
</dbReference>
<evidence type="ECO:0000256" key="2">
    <source>
        <dbReference type="ARBA" id="ARBA00023125"/>
    </source>
</evidence>
<dbReference type="InterPro" id="IPR006119">
    <property type="entry name" value="Resolv_N"/>
</dbReference>
<dbReference type="Gene3D" id="3.90.1750.20">
    <property type="entry name" value="Putative Large Serine Recombinase, Chain B, Domain 2"/>
    <property type="match status" value="1"/>
</dbReference>
<dbReference type="InterPro" id="IPR006118">
    <property type="entry name" value="Recombinase_CS"/>
</dbReference>
<feature type="active site" description="O-(5'-phospho-DNA)-serine intermediate" evidence="4">
    <location>
        <position position="11"/>
    </location>
</feature>